<dbReference type="EMBL" id="WNZZ01000029">
    <property type="protein sequence ID" value="MUG25697.1"/>
    <property type="molecule type" value="Genomic_DNA"/>
</dbReference>
<name>A0A090XG71_PAEMA</name>
<evidence type="ECO:0000313" key="1">
    <source>
        <dbReference type="EMBL" id="KFM83766.1"/>
    </source>
</evidence>
<dbReference type="AlphaFoldDB" id="A0A090XG71"/>
<dbReference type="HOGENOM" id="CLU_2424140_0_0_9"/>
<reference evidence="2 4" key="2">
    <citation type="submission" date="2019-11" db="EMBL/GenBank/DDBJ databases">
        <title>Draft genome sequences of five Paenibacillus species of dairy origin.</title>
        <authorList>
            <person name="Olajide A.M."/>
            <person name="Chen S."/>
            <person name="Lapointe G."/>
        </authorList>
    </citation>
    <scope>NUCLEOTIDE SEQUENCE [LARGE SCALE GENOMIC DNA]</scope>
    <source>
        <strain evidence="2 4">3CT49</strain>
    </source>
</reference>
<evidence type="ECO:0000313" key="2">
    <source>
        <dbReference type="EMBL" id="MUG25697.1"/>
    </source>
</evidence>
<protein>
    <submittedName>
        <fullName evidence="1">Uncharacterized protein</fullName>
    </submittedName>
</protein>
<proteinExistence type="predicted"/>
<accession>A0A090XG71</accession>
<dbReference type="OrthoDB" id="2622754at2"/>
<evidence type="ECO:0000313" key="3">
    <source>
        <dbReference type="Proteomes" id="UP000029278"/>
    </source>
</evidence>
<dbReference type="PATRIC" id="fig|44252.3.peg.6611"/>
<dbReference type="RefSeq" id="WP_051985215.1">
    <property type="nucleotide sequence ID" value="NZ_BGML01000013.1"/>
</dbReference>
<dbReference type="Proteomes" id="UP000029278">
    <property type="component" value="Unassembled WGS sequence"/>
</dbReference>
<reference evidence="1 3" key="1">
    <citation type="submission" date="2014-04" db="EMBL/GenBank/DDBJ databases">
        <authorList>
            <person name="Bishop-Lilly K.A."/>
            <person name="Broomall S.M."/>
            <person name="Chain P.S."/>
            <person name="Chertkov O."/>
            <person name="Coyne S.R."/>
            <person name="Daligault H.E."/>
            <person name="Davenport K.W."/>
            <person name="Erkkila T."/>
            <person name="Frey K.G."/>
            <person name="Gibbons H.S."/>
            <person name="Gu W."/>
            <person name="Jaissle J."/>
            <person name="Johnson S.L."/>
            <person name="Koroleva G.I."/>
            <person name="Ladner J.T."/>
            <person name="Lo C.-C."/>
            <person name="Minogue T.D."/>
            <person name="Munk C."/>
            <person name="Palacios G.F."/>
            <person name="Redden C.L."/>
            <person name="Rosenzweig C.N."/>
            <person name="Scholz M.B."/>
            <person name="Teshima H."/>
            <person name="Xu Y."/>
        </authorList>
    </citation>
    <scope>NUCLEOTIDE SEQUENCE [LARGE SCALE GENOMIC DNA]</scope>
    <source>
        <strain evidence="1 3">8244</strain>
    </source>
</reference>
<dbReference type="Proteomes" id="UP000442469">
    <property type="component" value="Unassembled WGS sequence"/>
</dbReference>
<organism evidence="1 3">
    <name type="scientific">Paenibacillus macerans</name>
    <name type="common">Bacillus macerans</name>
    <dbReference type="NCBI Taxonomy" id="44252"/>
    <lineage>
        <taxon>Bacteria</taxon>
        <taxon>Bacillati</taxon>
        <taxon>Bacillota</taxon>
        <taxon>Bacilli</taxon>
        <taxon>Bacillales</taxon>
        <taxon>Paenibacillaceae</taxon>
        <taxon>Paenibacillus</taxon>
    </lineage>
</organism>
<dbReference type="STRING" id="44252.DJ90_5380"/>
<evidence type="ECO:0000313" key="4">
    <source>
        <dbReference type="Proteomes" id="UP000442469"/>
    </source>
</evidence>
<gene>
    <name evidence="1" type="ORF">DJ90_5380</name>
    <name evidence="2" type="ORF">GNQ08_25380</name>
</gene>
<sequence length="91" mass="9210">MPVTLTFPYSQAAGVGRGYFVAADAPGAAGIVTVASTTGDVELRITRYNAPDFVATVTSGTTFSVSIGNIQTIGILALQTATGTLSLITNV</sequence>
<dbReference type="GeneID" id="77011037"/>
<comment type="caution">
    <text evidence="1">The sequence shown here is derived from an EMBL/GenBank/DDBJ whole genome shotgun (WGS) entry which is preliminary data.</text>
</comment>
<dbReference type="EMBL" id="JMQA01000063">
    <property type="protein sequence ID" value="KFM83766.1"/>
    <property type="molecule type" value="Genomic_DNA"/>
</dbReference>
<keyword evidence="3" id="KW-1185">Reference proteome</keyword>